<keyword evidence="2" id="KW-1015">Disulfide bond</keyword>
<dbReference type="RefSeq" id="WP_265787189.1">
    <property type="nucleotide sequence ID" value="NZ_BAABRS010000001.1"/>
</dbReference>
<keyword evidence="7" id="KW-1185">Reference proteome</keyword>
<feature type="compositionally biased region" description="Polar residues" evidence="3">
    <location>
        <begin position="836"/>
        <end position="847"/>
    </location>
</feature>
<dbReference type="SUPFAM" id="SSF49899">
    <property type="entry name" value="Concanavalin A-like lectins/glucanases"/>
    <property type="match status" value="1"/>
</dbReference>
<evidence type="ECO:0000256" key="1">
    <source>
        <dbReference type="ARBA" id="ARBA00022729"/>
    </source>
</evidence>
<accession>A0ABT3PV41</accession>
<sequence>MHKEKVLFLVGLLFLICTLGPIPATAQLPQDHGYQGELRNYIGSLSEGDFELDLSPLTVETSYFDTDAEIYQSWLVFGHDASEFPPADGIRVGSDYFTLDAIESGGSVHMTIGRGGWISALATAFFADWNYEGNPHYDSRAVKLRAFVAASVDMMMQDQAHDEGNGDRSDFLGGQLIQWAYAYGVAKDELPESAKAAFEEGLIRMFEKLESWGPTGTHADMDTRAIPGVLYVARHVESQDLTQRAYDYIDRVLDSHFRPAGYIDHGGAYDASYNGISLFHLNWGAYLSEYSPIVEALQQMTKLKAHLTFLDPDGDHNTPHHSNSSSAGDAAEDQWMRHFRNAGLAYWSDEGMALLGEDNIADASTMISDMNFRSDFLNSSDGQEDFDDPDSSTPGEWERRHWTVTNFNYTSLYYREDHYDRLRSATQRELTLPFERGEKFIESFDDKFLSTRQKGYGTVLFNDRLSWWTSEGQTEELNGFGGGNISAFWTPATGTVLMGVARGTRHGGHDLQDWPMWPVHALSGQTTGGAAFSSALQRHPEASYALNQDLPTVTVSGDLSNEWSDPTGGISGQASYQREFTIGEEELYVTTSVNGDSGTEVEELYEILPVFRRNASDQSSDTQTQIAFEVDGSWEPAGTDMKTVTRIRLQRFEGTVMIEFASPARVKLSSEDFYINPSSQSGAQVRNILIDLLGSGGPAPLGGQAIEYRIYNPDVSTNDDWQDEPDPDTTSPEISVSHSPSNPNDTDEITFSATAEDSSGISKIEIYVNENLEKTCEGSTNCEVIGGPYPAGDVSYHAIAYDASGQANKAESSVKTVSVSNSEDTEADTTAPEISVSHSPSNPDETDEITFSATAEDSSGISKIEIYVSDSLEKTCEESTDCKLTGGPYPAGDISYQAIAYDASGKTNEAESKSKTISVSEEEYPENNNWPTIDTPELSKKGEMLHVEASKAQDEDGDSVFTNIDWRINGESISLINYSFDVEGSVAKDSLAKDFTSYQNHGKQKTKSHIPAWTTKGRKAGAYYFDGQGDHIYTPTSDKIESLKAFTIEFWMKHDNWGKEWATLVSKPYYNDKWEDPWSVFKIGRDGPREQLNFQITVSDGKAVSVQSKSDISGNQWVHVVGTYDGKMLKLYINGELDKQIQVDEPLVSGRKTGIYLGSKWGKDNEQEAYRGLMDEFRLFNRALSPQQIERHYATKYTDFSLDEVSDGEEWTALVTPTDTKVYGESKESNELVIEQSNNDEGSELTLSQNYPNPFQSETNIEYTLPDEEVEVSLIIYNTVGKKVATLVDSEPQSGVQQIPFDASDFNLSSGIYFYRLKAGDTHFLKKMTYIK</sequence>
<dbReference type="InterPro" id="IPR013783">
    <property type="entry name" value="Ig-like_fold"/>
</dbReference>
<protein>
    <submittedName>
        <fullName evidence="6">T9SS type A sorting domain-containing protein</fullName>
    </submittedName>
</protein>
<feature type="domain" description="LamG-like jellyroll fold" evidence="5">
    <location>
        <begin position="1044"/>
        <end position="1187"/>
    </location>
</feature>
<evidence type="ECO:0000256" key="4">
    <source>
        <dbReference type="SAM" id="SignalP"/>
    </source>
</evidence>
<dbReference type="InterPro" id="IPR013320">
    <property type="entry name" value="ConA-like_dom_sf"/>
</dbReference>
<feature type="region of interest" description="Disordered" evidence="3">
    <location>
        <begin position="814"/>
        <end position="847"/>
    </location>
</feature>
<dbReference type="Proteomes" id="UP001207337">
    <property type="component" value="Unassembled WGS sequence"/>
</dbReference>
<dbReference type="InterPro" id="IPR026444">
    <property type="entry name" value="Secre_tail"/>
</dbReference>
<dbReference type="NCBIfam" id="TIGR04183">
    <property type="entry name" value="Por_Secre_tail"/>
    <property type="match status" value="1"/>
</dbReference>
<evidence type="ECO:0000256" key="2">
    <source>
        <dbReference type="ARBA" id="ARBA00023157"/>
    </source>
</evidence>
<comment type="caution">
    <text evidence="6">The sequence shown here is derived from an EMBL/GenBank/DDBJ whole genome shotgun (WGS) entry which is preliminary data.</text>
</comment>
<dbReference type="InterPro" id="IPR006558">
    <property type="entry name" value="LamG-like"/>
</dbReference>
<evidence type="ECO:0000256" key="3">
    <source>
        <dbReference type="SAM" id="MobiDB-lite"/>
    </source>
</evidence>
<feature type="region of interest" description="Disordered" evidence="3">
    <location>
        <begin position="714"/>
        <end position="747"/>
    </location>
</feature>
<feature type="signal peptide" evidence="4">
    <location>
        <begin position="1"/>
        <end position="26"/>
    </location>
</feature>
<dbReference type="EMBL" id="JAJNDC010000001">
    <property type="protein sequence ID" value="MCW9711731.1"/>
    <property type="molecule type" value="Genomic_DNA"/>
</dbReference>
<feature type="region of interest" description="Disordered" evidence="3">
    <location>
        <begin position="912"/>
        <end position="933"/>
    </location>
</feature>
<gene>
    <name evidence="6" type="ORF">LQ318_02335</name>
</gene>
<dbReference type="PANTHER" id="PTHR42535">
    <property type="entry name" value="OOKINETE PROTEIN, PUTATIVE-RELATED"/>
    <property type="match status" value="1"/>
</dbReference>
<organism evidence="6 7">
    <name type="scientific">Fodinibius salicampi</name>
    <dbReference type="NCBI Taxonomy" id="1920655"/>
    <lineage>
        <taxon>Bacteria</taxon>
        <taxon>Pseudomonadati</taxon>
        <taxon>Balneolota</taxon>
        <taxon>Balneolia</taxon>
        <taxon>Balneolales</taxon>
        <taxon>Balneolaceae</taxon>
        <taxon>Fodinibius</taxon>
    </lineage>
</organism>
<keyword evidence="1 4" id="KW-0732">Signal</keyword>
<evidence type="ECO:0000313" key="6">
    <source>
        <dbReference type="EMBL" id="MCW9711731.1"/>
    </source>
</evidence>
<dbReference type="SMART" id="SM00560">
    <property type="entry name" value="LamGL"/>
    <property type="match status" value="1"/>
</dbReference>
<feature type="chain" id="PRO_5046508161" evidence="4">
    <location>
        <begin position="27"/>
        <end position="1332"/>
    </location>
</feature>
<name>A0ABT3PV41_9BACT</name>
<reference evidence="6 7" key="1">
    <citation type="submission" date="2021-11" db="EMBL/GenBank/DDBJ databases">
        <title>Aliifidinibius sp. nov., a new bacterium isolated from saline soil.</title>
        <authorList>
            <person name="Galisteo C."/>
            <person name="De La Haba R."/>
            <person name="Sanchez-Porro C."/>
            <person name="Ventosa A."/>
        </authorList>
    </citation>
    <scope>NUCLEOTIDE SEQUENCE [LARGE SCALE GENOMIC DNA]</scope>
    <source>
        <strain evidence="6 7">KACC 190600</strain>
    </source>
</reference>
<dbReference type="Pfam" id="PF18962">
    <property type="entry name" value="Por_Secre_tail"/>
    <property type="match status" value="1"/>
</dbReference>
<dbReference type="Gene3D" id="2.60.40.10">
    <property type="entry name" value="Immunoglobulins"/>
    <property type="match status" value="2"/>
</dbReference>
<evidence type="ECO:0000313" key="7">
    <source>
        <dbReference type="Proteomes" id="UP001207337"/>
    </source>
</evidence>
<dbReference type="Pfam" id="PF13385">
    <property type="entry name" value="Laminin_G_3"/>
    <property type="match status" value="1"/>
</dbReference>
<dbReference type="PANTHER" id="PTHR42535:SF2">
    <property type="entry name" value="CHROMOSOME UNDETERMINED SCAFFOLD_146, WHOLE GENOME SHOTGUN SEQUENCE"/>
    <property type="match status" value="1"/>
</dbReference>
<proteinExistence type="predicted"/>
<feature type="compositionally biased region" description="Polar residues" evidence="3">
    <location>
        <begin position="728"/>
        <end position="747"/>
    </location>
</feature>
<evidence type="ECO:0000259" key="5">
    <source>
        <dbReference type="SMART" id="SM00560"/>
    </source>
</evidence>
<dbReference type="Gene3D" id="2.60.120.200">
    <property type="match status" value="1"/>
</dbReference>
<dbReference type="Gene3D" id="2.60.40.4070">
    <property type="match status" value="1"/>
</dbReference>